<accession>A0ABS5YBV8</accession>
<comment type="caution">
    <text evidence="2">The sequence shown here is derived from an EMBL/GenBank/DDBJ whole genome shotgun (WGS) entry which is preliminary data.</text>
</comment>
<dbReference type="Pfam" id="PF02498">
    <property type="entry name" value="Bro-N"/>
    <property type="match status" value="1"/>
</dbReference>
<name>A0ABS5YBV8_9GAMM</name>
<gene>
    <name evidence="2" type="ORF">JZM24_08160</name>
</gene>
<sequence>MSAITPFSFEEHEVRAVIINGEPWFVAVDLCNALKLINPTEAIRR</sequence>
<proteinExistence type="predicted"/>
<dbReference type="EMBL" id="JAFJYC010000001">
    <property type="protein sequence ID" value="MBT9432104.1"/>
    <property type="molecule type" value="Genomic_DNA"/>
</dbReference>
<reference evidence="2 3" key="1">
    <citation type="journal article" date="2021" name="Genome Biol. Evol.">
        <title>The evolution of interdependence in a four-way mealybug symbiosis.</title>
        <authorList>
            <person name="Garber A.I."/>
            <person name="Kupper M."/>
            <person name="Laetsch D.R."/>
            <person name="Weldon S.R."/>
            <person name="Ladinsky M.S."/>
            <person name="Bjorkman P.J."/>
            <person name="McCutcheon J.P."/>
        </authorList>
    </citation>
    <scope>NUCLEOTIDE SEQUENCE [LARGE SCALE GENOMIC DNA]</scope>
    <source>
        <strain evidence="2">SOD</strain>
    </source>
</reference>
<dbReference type="InterPro" id="IPR003497">
    <property type="entry name" value="BRO_N_domain"/>
</dbReference>
<feature type="domain" description="Bro-N" evidence="1">
    <location>
        <begin position="13"/>
        <end position="44"/>
    </location>
</feature>
<evidence type="ECO:0000259" key="1">
    <source>
        <dbReference type="Pfam" id="PF02498"/>
    </source>
</evidence>
<dbReference type="Proteomes" id="UP000811282">
    <property type="component" value="Unassembled WGS sequence"/>
</dbReference>
<evidence type="ECO:0000313" key="3">
    <source>
        <dbReference type="Proteomes" id="UP000811282"/>
    </source>
</evidence>
<evidence type="ECO:0000313" key="2">
    <source>
        <dbReference type="EMBL" id="MBT9432104.1"/>
    </source>
</evidence>
<organism evidence="2 3">
    <name type="scientific">Candidatus Sodalis endolongispinus</name>
    <dbReference type="NCBI Taxonomy" id="2812662"/>
    <lineage>
        <taxon>Bacteria</taxon>
        <taxon>Pseudomonadati</taxon>
        <taxon>Pseudomonadota</taxon>
        <taxon>Gammaproteobacteria</taxon>
        <taxon>Enterobacterales</taxon>
        <taxon>Bruguierivoracaceae</taxon>
        <taxon>Sodalis</taxon>
    </lineage>
</organism>
<protein>
    <recommendedName>
        <fullName evidence="1">Bro-N domain-containing protein</fullName>
    </recommendedName>
</protein>
<keyword evidence="3" id="KW-1185">Reference proteome</keyword>